<dbReference type="InterPro" id="IPR029058">
    <property type="entry name" value="AB_hydrolase_fold"/>
</dbReference>
<dbReference type="SUPFAM" id="SSF53474">
    <property type="entry name" value="alpha/beta-Hydrolases"/>
    <property type="match status" value="1"/>
</dbReference>
<dbReference type="InterPro" id="IPR010765">
    <property type="entry name" value="DUF1350"/>
</dbReference>
<protein>
    <submittedName>
        <fullName evidence="1">DUF1350 family protein</fullName>
    </submittedName>
</protein>
<dbReference type="Proteomes" id="UP001065613">
    <property type="component" value="Chromosome"/>
</dbReference>
<dbReference type="PANTHER" id="PTHR34127">
    <property type="entry name" value="OS04G0405600 PROTEIN"/>
    <property type="match status" value="1"/>
</dbReference>
<gene>
    <name evidence="1" type="ORF">KA717_06375</name>
</gene>
<organism evidence="1">
    <name type="scientific">Woronichinia naegeliana WA131</name>
    <dbReference type="NCBI Taxonomy" id="2824559"/>
    <lineage>
        <taxon>Bacteria</taxon>
        <taxon>Bacillati</taxon>
        <taxon>Cyanobacteriota</taxon>
        <taxon>Cyanophyceae</taxon>
        <taxon>Synechococcales</taxon>
        <taxon>Coelosphaeriaceae</taxon>
        <taxon>Woronichinia</taxon>
    </lineage>
</organism>
<dbReference type="Pfam" id="PF07082">
    <property type="entry name" value="DUF1350"/>
    <property type="match status" value="1"/>
</dbReference>
<dbReference type="KEGG" id="wna:KA717_06375"/>
<name>A0A977L0K3_9CYAN</name>
<dbReference type="PANTHER" id="PTHR34127:SF1">
    <property type="entry name" value="OS04G0405600 PROTEIN"/>
    <property type="match status" value="1"/>
</dbReference>
<proteinExistence type="predicted"/>
<reference evidence="1" key="1">
    <citation type="submission" date="2021-04" db="EMBL/GenBank/DDBJ databases">
        <title>Genome sequence of Woronichinia naegeliana from Washington state freshwater lake bloom.</title>
        <authorList>
            <person name="Dreher T.W."/>
        </authorList>
    </citation>
    <scope>NUCLEOTIDE SEQUENCE</scope>
    <source>
        <strain evidence="1">WA131</strain>
    </source>
</reference>
<dbReference type="EMBL" id="CP073041">
    <property type="protein sequence ID" value="UXE62406.1"/>
    <property type="molecule type" value="Genomic_DNA"/>
</dbReference>
<dbReference type="AlphaFoldDB" id="A0A977L0K3"/>
<sequence>MEWQELSGSWVLIPPQPIALIHFLGGAFVGTAPHVTYRWLLGELAKQGYGIIATPFLNTLDHTAIARGVLNRFENIVERLQNRGVLSTGYIPIYGLGHSMGCKLHLLIGSLYSVERAGNILISFNNYPVKQAIPLVEQLSQLELDKVFKSLQAQFDFKSDISLDFNLEFSPTPAETTDLISQSYAVRRNLLIKFSNDTIDQTLILHPILGDRFANLIAFRTLPGNHLTPLGQELQWQAGSVFTPWDAIGQWLKDSLSQDLQKLSQEILRWLNPTVLSW</sequence>
<accession>A0A977L0K3</accession>
<evidence type="ECO:0000313" key="1">
    <source>
        <dbReference type="EMBL" id="UXE62406.1"/>
    </source>
</evidence>